<dbReference type="SUPFAM" id="SSF52540">
    <property type="entry name" value="P-loop containing nucleoside triphosphate hydrolases"/>
    <property type="match status" value="1"/>
</dbReference>
<name>L0FSN3_ECHVK</name>
<dbReference type="STRING" id="926556.Echvi_0003"/>
<dbReference type="AlphaFoldDB" id="L0FSN3"/>
<sequence length="334" mass="36231">MSRSKHKRLDPAAYAEGVLSGDRSMLSKTITLIESKLEEDQVLAERVLQLLLPHTGKAKRIGVTGAPGVGKSTFIEAFGKVILQGGHRLAVLSIDPSSKQSGGSILGDKTRMEELSKSPNAYIRPSPGGGYAGGVAISTREAMLVCEAAGYDVVIVETIGVGQSEVQVKEMVDFFMLIVQPETGDGLQGVKRGIMEMVDTIVVNKADERSRQSAAQTKRELEGACQLMSPRSGAGQITVLLVSSVEKRGLEEVWAVTQEFFGKISATGFLGENRKAQRNHWFYAHVQKALEQRFYQDPHVVTKIEEALGEVKDAKELPAAVARNLVNTFFKASD</sequence>
<dbReference type="GO" id="GO:0005525">
    <property type="term" value="F:GTP binding"/>
    <property type="evidence" value="ECO:0007669"/>
    <property type="project" value="InterPro"/>
</dbReference>
<dbReference type="NCBIfam" id="TIGR00750">
    <property type="entry name" value="lao"/>
    <property type="match status" value="1"/>
</dbReference>
<dbReference type="RefSeq" id="WP_015263875.1">
    <property type="nucleotide sequence ID" value="NC_019904.1"/>
</dbReference>
<dbReference type="PANTHER" id="PTHR23408">
    <property type="entry name" value="METHYLMALONYL-COA MUTASE"/>
    <property type="match status" value="1"/>
</dbReference>
<dbReference type="PATRIC" id="fig|926556.3.peg.3"/>
<dbReference type="CDD" id="cd03114">
    <property type="entry name" value="MMAA-like"/>
    <property type="match status" value="1"/>
</dbReference>
<dbReference type="InterPro" id="IPR005129">
    <property type="entry name" value="GTPase_ArgK"/>
</dbReference>
<dbReference type="NCBIfam" id="NF006958">
    <property type="entry name" value="PRK09435.1"/>
    <property type="match status" value="1"/>
</dbReference>
<dbReference type="Pfam" id="PF03308">
    <property type="entry name" value="MeaB"/>
    <property type="match status" value="1"/>
</dbReference>
<dbReference type="Gene3D" id="3.40.50.300">
    <property type="entry name" value="P-loop containing nucleotide triphosphate hydrolases"/>
    <property type="match status" value="1"/>
</dbReference>
<dbReference type="Gene3D" id="1.20.5.170">
    <property type="match status" value="1"/>
</dbReference>
<dbReference type="GO" id="GO:0003924">
    <property type="term" value="F:GTPase activity"/>
    <property type="evidence" value="ECO:0007669"/>
    <property type="project" value="InterPro"/>
</dbReference>
<dbReference type="InterPro" id="IPR027417">
    <property type="entry name" value="P-loop_NTPase"/>
</dbReference>
<keyword evidence="3" id="KW-1185">Reference proteome</keyword>
<reference evidence="3" key="1">
    <citation type="submission" date="2012-02" db="EMBL/GenBank/DDBJ databases">
        <title>The complete genome of Echinicola vietnamensis DSM 17526.</title>
        <authorList>
            <person name="Lucas S."/>
            <person name="Copeland A."/>
            <person name="Lapidus A."/>
            <person name="Glavina del Rio T."/>
            <person name="Dalin E."/>
            <person name="Tice H."/>
            <person name="Bruce D."/>
            <person name="Goodwin L."/>
            <person name="Pitluck S."/>
            <person name="Peters L."/>
            <person name="Ovchinnikova G."/>
            <person name="Teshima H."/>
            <person name="Kyrpides N."/>
            <person name="Mavromatis K."/>
            <person name="Ivanova N."/>
            <person name="Brettin T."/>
            <person name="Detter J.C."/>
            <person name="Han C."/>
            <person name="Larimer F."/>
            <person name="Land M."/>
            <person name="Hauser L."/>
            <person name="Markowitz V."/>
            <person name="Cheng J.-F."/>
            <person name="Hugenholtz P."/>
            <person name="Woyke T."/>
            <person name="Wu D."/>
            <person name="Brambilla E."/>
            <person name="Klenk H.-P."/>
            <person name="Eisen J.A."/>
        </authorList>
    </citation>
    <scope>NUCLEOTIDE SEQUENCE [LARGE SCALE GENOMIC DNA]</scope>
    <source>
        <strain evidence="3">DSM 17526 / LMG 23754 / KMM 6221</strain>
    </source>
</reference>
<dbReference type="Proteomes" id="UP000010796">
    <property type="component" value="Chromosome"/>
</dbReference>
<evidence type="ECO:0000313" key="2">
    <source>
        <dbReference type="EMBL" id="AGA76307.1"/>
    </source>
</evidence>
<gene>
    <name evidence="2" type="ordered locus">Echvi_0003</name>
</gene>
<dbReference type="GO" id="GO:0005737">
    <property type="term" value="C:cytoplasm"/>
    <property type="evidence" value="ECO:0007669"/>
    <property type="project" value="TreeGrafter"/>
</dbReference>
<dbReference type="Gene3D" id="1.10.287.130">
    <property type="match status" value="1"/>
</dbReference>
<dbReference type="OrthoDB" id="9778292at2"/>
<dbReference type="PANTHER" id="PTHR23408:SF3">
    <property type="entry name" value="METHYLMALONIC ACIDURIA TYPE A PROTEIN, MITOCHONDRIAL"/>
    <property type="match status" value="1"/>
</dbReference>
<proteinExistence type="inferred from homology"/>
<dbReference type="EMBL" id="CP003346">
    <property type="protein sequence ID" value="AGA76307.1"/>
    <property type="molecule type" value="Genomic_DNA"/>
</dbReference>
<comment type="similarity">
    <text evidence="1">Belongs to the SIMIBI class G3E GTPase family. ArgK/MeaB subfamily.</text>
</comment>
<dbReference type="eggNOG" id="COG1703">
    <property type="taxonomic scope" value="Bacteria"/>
</dbReference>
<protein>
    <submittedName>
        <fullName evidence="2">LAO/AO transport system ATPase</fullName>
    </submittedName>
</protein>
<organism evidence="2 3">
    <name type="scientific">Echinicola vietnamensis (strain DSM 17526 / LMG 23754 / KMM 6221)</name>
    <dbReference type="NCBI Taxonomy" id="926556"/>
    <lineage>
        <taxon>Bacteria</taxon>
        <taxon>Pseudomonadati</taxon>
        <taxon>Bacteroidota</taxon>
        <taxon>Cytophagia</taxon>
        <taxon>Cytophagales</taxon>
        <taxon>Cyclobacteriaceae</taxon>
        <taxon>Echinicola</taxon>
    </lineage>
</organism>
<dbReference type="HOGENOM" id="CLU_043725_2_2_10"/>
<accession>L0FSN3</accession>
<dbReference type="KEGG" id="evi:Echvi_0003"/>
<evidence type="ECO:0000313" key="3">
    <source>
        <dbReference type="Proteomes" id="UP000010796"/>
    </source>
</evidence>
<evidence type="ECO:0000256" key="1">
    <source>
        <dbReference type="ARBA" id="ARBA00009625"/>
    </source>
</evidence>